<comment type="caution">
    <text evidence="6">The sequence shown here is derived from an EMBL/GenBank/DDBJ whole genome shotgun (WGS) entry which is preliminary data.</text>
</comment>
<dbReference type="GO" id="GO:0031625">
    <property type="term" value="F:ubiquitin protein ligase binding"/>
    <property type="evidence" value="ECO:0007669"/>
    <property type="project" value="InterPro"/>
</dbReference>
<name>A0A8H7V0R7_9FUNG</name>
<protein>
    <recommendedName>
        <fullName evidence="5">Cullin family profile domain-containing protein</fullName>
    </recommendedName>
</protein>
<evidence type="ECO:0000256" key="2">
    <source>
        <dbReference type="PROSITE-ProRule" id="PRU00330"/>
    </source>
</evidence>
<evidence type="ECO:0000256" key="4">
    <source>
        <dbReference type="SAM" id="Coils"/>
    </source>
</evidence>
<dbReference type="Pfam" id="PF26557">
    <property type="entry name" value="Cullin_AB"/>
    <property type="match status" value="1"/>
</dbReference>
<feature type="domain" description="Cullin family profile" evidence="5">
    <location>
        <begin position="418"/>
        <end position="639"/>
    </location>
</feature>
<dbReference type="Gene3D" id="1.10.10.10">
    <property type="entry name" value="Winged helix-like DNA-binding domain superfamily/Winged helix DNA-binding domain"/>
    <property type="match status" value="1"/>
</dbReference>
<organism evidence="6 7">
    <name type="scientific">Mucor saturninus</name>
    <dbReference type="NCBI Taxonomy" id="64648"/>
    <lineage>
        <taxon>Eukaryota</taxon>
        <taxon>Fungi</taxon>
        <taxon>Fungi incertae sedis</taxon>
        <taxon>Mucoromycota</taxon>
        <taxon>Mucoromycotina</taxon>
        <taxon>Mucoromycetes</taxon>
        <taxon>Mucorales</taxon>
        <taxon>Mucorineae</taxon>
        <taxon>Mucoraceae</taxon>
        <taxon>Mucor</taxon>
    </lineage>
</organism>
<dbReference type="PROSITE" id="PS50069">
    <property type="entry name" value="CULLIN_2"/>
    <property type="match status" value="1"/>
</dbReference>
<accession>A0A8H7V0R7</accession>
<dbReference type="SUPFAM" id="SSF46785">
    <property type="entry name" value="Winged helix' DNA-binding domain"/>
    <property type="match status" value="1"/>
</dbReference>
<evidence type="ECO:0000256" key="3">
    <source>
        <dbReference type="RuleBase" id="RU003829"/>
    </source>
</evidence>
<dbReference type="Gene3D" id="1.20.1310.10">
    <property type="entry name" value="Cullin Repeats"/>
    <property type="match status" value="4"/>
</dbReference>
<dbReference type="Pfam" id="PF10557">
    <property type="entry name" value="Cullin_Nedd8"/>
    <property type="match status" value="1"/>
</dbReference>
<reference evidence="6" key="1">
    <citation type="submission" date="2020-12" db="EMBL/GenBank/DDBJ databases">
        <title>Metabolic potential, ecology and presence of endohyphal bacteria is reflected in genomic diversity of Mucoromycotina.</title>
        <authorList>
            <person name="Muszewska A."/>
            <person name="Okrasinska A."/>
            <person name="Steczkiewicz K."/>
            <person name="Drgas O."/>
            <person name="Orlowska M."/>
            <person name="Perlinska-Lenart U."/>
            <person name="Aleksandrzak-Piekarczyk T."/>
            <person name="Szatraj K."/>
            <person name="Zielenkiewicz U."/>
            <person name="Pilsyk S."/>
            <person name="Malc E."/>
            <person name="Mieczkowski P."/>
            <person name="Kruszewska J.S."/>
            <person name="Biernat P."/>
            <person name="Pawlowska J."/>
        </authorList>
    </citation>
    <scope>NUCLEOTIDE SEQUENCE</scope>
    <source>
        <strain evidence="6">WA0000017839</strain>
    </source>
</reference>
<dbReference type="OrthoDB" id="27073at2759"/>
<evidence type="ECO:0000259" key="5">
    <source>
        <dbReference type="PROSITE" id="PS50069"/>
    </source>
</evidence>
<dbReference type="Pfam" id="PF00888">
    <property type="entry name" value="Cullin"/>
    <property type="match status" value="1"/>
</dbReference>
<keyword evidence="4" id="KW-0175">Coiled coil</keyword>
<dbReference type="InterPro" id="IPR059120">
    <property type="entry name" value="Cullin-like_AB"/>
</dbReference>
<dbReference type="SUPFAM" id="SSF75632">
    <property type="entry name" value="Cullin homology domain"/>
    <property type="match status" value="1"/>
</dbReference>
<keyword evidence="7" id="KW-1185">Reference proteome</keyword>
<dbReference type="PANTHER" id="PTHR11932">
    <property type="entry name" value="CULLIN"/>
    <property type="match status" value="1"/>
</dbReference>
<dbReference type="InterPro" id="IPR001373">
    <property type="entry name" value="Cullin_N"/>
</dbReference>
<comment type="similarity">
    <text evidence="1 2 3">Belongs to the cullin family.</text>
</comment>
<evidence type="ECO:0000256" key="1">
    <source>
        <dbReference type="ARBA" id="ARBA00006019"/>
    </source>
</evidence>
<dbReference type="SMART" id="SM00884">
    <property type="entry name" value="Cullin_Nedd8"/>
    <property type="match status" value="1"/>
</dbReference>
<dbReference type="GO" id="GO:0006511">
    <property type="term" value="P:ubiquitin-dependent protein catabolic process"/>
    <property type="evidence" value="ECO:0007669"/>
    <property type="project" value="InterPro"/>
</dbReference>
<dbReference type="InterPro" id="IPR045093">
    <property type="entry name" value="Cullin"/>
</dbReference>
<dbReference type="InterPro" id="IPR019559">
    <property type="entry name" value="Cullin_neddylation_domain"/>
</dbReference>
<dbReference type="Gene3D" id="3.30.230.130">
    <property type="entry name" value="Cullin, Chain C, Domain 2"/>
    <property type="match status" value="1"/>
</dbReference>
<dbReference type="EMBL" id="JAEPRD010000074">
    <property type="protein sequence ID" value="KAG2201217.1"/>
    <property type="molecule type" value="Genomic_DNA"/>
</dbReference>
<dbReference type="InterPro" id="IPR036317">
    <property type="entry name" value="Cullin_homology_sf"/>
</dbReference>
<sequence length="1418" mass="165261">MTERESIKRPRLDSISDLDVFLDKEEQLPFSTFLSNSFRHNEKHPILSDKKLVVYDLKVERPDLPLYYEKNAWDRLEIAIHAIQQNQPSPESLEVLYQLCENLCQYDKAQGLYELLHEKCRKYTEFQFKILANNSEQGADYLHTVHMLWKSYCDQMSQIRCLFLYLDRTYVASSSTVSIWNMAMALFRENYMKHDGVWKKVLGIILDLIKLERTGEKVDEQFLQLNIRMLMDLNLYHTSFEQQLLTATRSFYDDEGDKLVENINIFEYLEHISTRVHQESILRVKSYFDKSTKSHLQAIVETELLTKRVEHILNKCFNYFQGLNGFQESDYDKFSLLYRLLQKVGKLEICAKYFTSYVKAKGSSILCEKIPVQDKMLRLSAFESQTDEIVDHSFEGDEQFVDGLKDGTEYFINLRANNAVKLLAKYIDQVLRSEKFDEELLDKAMFIFRNLQGKDEFEVLYKRDLAKRLLLNVTNKNSEKIMLTKMKKECGAGYTGKLEGMVKDIEKSDSLMDEFNTKYTGSILPLNLNVNLLTNGFWPSYVPMTVNLPPMFHQLQSMYTDFYMEKFKKRILTWQNSLSVCKVNANYPLGTKHITLTLLQTIVILLFNDKSQNYFSFTDILIYTQLDELELRRTLVSLSCREYKLLKKYPEGDDIEPTDQFVFNHDFFTDKTHLKMTTATLNEVIEKNSTMNTTVLFARDQQVDAVIVRIMKSKTTATHGLLLSEVTRLVKFPVTAQDVKLRIESLIEKRINFLYWTEFVADNFDSILADTKHTFKGKEKETKVVESPVIPIANVPDVSSVTDDVPLLPKKDDNHTRVCIVFFNSIKRKDIDTDIQQHIVDILKQTMEEVSDYTTRYEIQLLKLFLLMNDQTFAISNNTDISLVKSEGAELSSILPPKFKPEITINRVAPPLSRNCLDSDFFNKEYRNLFNMSHLQLINSTYFGQRGTLASTLNRKPIHKAFVNTLGRHEENVPHLDVYVMQIALPSVSTNFMNMWSSKNRFNKLFTNLLKFLLTVHLAPQRDAKLKKYKKDKRKQKDKNKSKVYLKTIPLHNVSVIHKNRNSKRALFKNEAKRRNKYLQKAQLDTENHDKWKRRADRCQVRIDTYKMKLEQERSIDTAHNTERRVSDQTEEGYQHKLEIIAENNLNAKQQLLEMEDEALSATTDISRRRLRSLVLVMRNVIFQNHGKVITERQVRNACIDIQPLELQTSILICNLLMPYVHRKKDWSLMPYQIPFVLMANQVFRACGYSRFTVKVTPLTMPGKLNALKIDAPSLFSLFSSSKRYKNLDIYGFDDQVLVSRQIATENKDAVFSSFFDLSAIRKFSSSYGLDFAHYMVLLQGSKTIRLIGNLIQQTPSITCEPIDSTKKAHIQSGNLQRTHVAFKSKGDATDKVRILETEVKALSNQLKENLLERKNFL</sequence>
<gene>
    <name evidence="6" type="ORF">INT47_013028</name>
</gene>
<dbReference type="SUPFAM" id="SSF74788">
    <property type="entry name" value="Cullin repeat-like"/>
    <property type="match status" value="1"/>
</dbReference>
<evidence type="ECO:0000313" key="6">
    <source>
        <dbReference type="EMBL" id="KAG2201217.1"/>
    </source>
</evidence>
<dbReference type="InterPro" id="IPR036390">
    <property type="entry name" value="WH_DNA-bd_sf"/>
</dbReference>
<dbReference type="SMART" id="SM00182">
    <property type="entry name" value="CULLIN"/>
    <property type="match status" value="1"/>
</dbReference>
<dbReference type="FunFam" id="1.20.1310.10:FF:000055">
    <property type="entry name" value="Cullin family protein"/>
    <property type="match status" value="1"/>
</dbReference>
<dbReference type="InterPro" id="IPR016158">
    <property type="entry name" value="Cullin_homology"/>
</dbReference>
<proteinExistence type="inferred from homology"/>
<dbReference type="InterPro" id="IPR016159">
    <property type="entry name" value="Cullin_repeat-like_dom_sf"/>
</dbReference>
<dbReference type="Proteomes" id="UP000603453">
    <property type="component" value="Unassembled WGS sequence"/>
</dbReference>
<dbReference type="FunFam" id="1.20.1310.10:FF:000001">
    <property type="entry name" value="Cullin 3"/>
    <property type="match status" value="1"/>
</dbReference>
<feature type="coiled-coil region" evidence="4">
    <location>
        <begin position="1386"/>
        <end position="1413"/>
    </location>
</feature>
<evidence type="ECO:0000313" key="7">
    <source>
        <dbReference type="Proteomes" id="UP000603453"/>
    </source>
</evidence>
<dbReference type="InterPro" id="IPR036388">
    <property type="entry name" value="WH-like_DNA-bd_sf"/>
</dbReference>